<evidence type="ECO:0000313" key="6">
    <source>
        <dbReference type="EMBL" id="MDK2596059.1"/>
    </source>
</evidence>
<evidence type="ECO:0000256" key="2">
    <source>
        <dbReference type="ARBA" id="ARBA00023125"/>
    </source>
</evidence>
<reference evidence="6 7" key="1">
    <citation type="submission" date="2023-05" db="EMBL/GenBank/DDBJ databases">
        <title>Pseudoalteromonas ardens sp. nov., Pseudoalteromonas obscura sp. nov., and Pseudoalteromonas umbrosa sp. nov., isolated from the coral Montipora capitata.</title>
        <authorList>
            <person name="Thomas E.M."/>
            <person name="Smith E.M."/>
            <person name="Papke E."/>
            <person name="Shlafstein M.D."/>
            <person name="Oline D.K."/>
            <person name="Videau P."/>
            <person name="Saw J.H."/>
            <person name="Strangman W.K."/>
            <person name="Ushijima B."/>
        </authorList>
    </citation>
    <scope>NUCLEOTIDE SEQUENCE [LARGE SCALE GENOMIC DNA]</scope>
    <source>
        <strain evidence="6 7">P94</strain>
    </source>
</reference>
<dbReference type="Proteomes" id="UP001231915">
    <property type="component" value="Unassembled WGS sequence"/>
</dbReference>
<dbReference type="EMBL" id="JASJUT010000005">
    <property type="protein sequence ID" value="MDK2596059.1"/>
    <property type="molecule type" value="Genomic_DNA"/>
</dbReference>
<protein>
    <submittedName>
        <fullName evidence="6">Response regulator transcription factor</fullName>
    </submittedName>
</protein>
<evidence type="ECO:0000259" key="4">
    <source>
        <dbReference type="PROSITE" id="PS50043"/>
    </source>
</evidence>
<accession>A0ABT7ELX1</accession>
<dbReference type="SUPFAM" id="SSF52172">
    <property type="entry name" value="CheY-like"/>
    <property type="match status" value="1"/>
</dbReference>
<evidence type="ECO:0000256" key="3">
    <source>
        <dbReference type="PROSITE-ProRule" id="PRU00169"/>
    </source>
</evidence>
<dbReference type="InterPro" id="IPR011006">
    <property type="entry name" value="CheY-like_superfamily"/>
</dbReference>
<dbReference type="Pfam" id="PF00196">
    <property type="entry name" value="GerE"/>
    <property type="match status" value="1"/>
</dbReference>
<feature type="domain" description="Response regulatory" evidence="5">
    <location>
        <begin position="10"/>
        <end position="126"/>
    </location>
</feature>
<feature type="modified residue" description="4-aspartylphosphate" evidence="3">
    <location>
        <position position="61"/>
    </location>
</feature>
<dbReference type="Gene3D" id="3.40.50.2300">
    <property type="match status" value="1"/>
</dbReference>
<dbReference type="InterPro" id="IPR039420">
    <property type="entry name" value="WalR-like"/>
</dbReference>
<dbReference type="PRINTS" id="PR00038">
    <property type="entry name" value="HTHLUXR"/>
</dbReference>
<dbReference type="PROSITE" id="PS50043">
    <property type="entry name" value="HTH_LUXR_2"/>
    <property type="match status" value="1"/>
</dbReference>
<dbReference type="SMART" id="SM00421">
    <property type="entry name" value="HTH_LUXR"/>
    <property type="match status" value="1"/>
</dbReference>
<dbReference type="InterPro" id="IPR000792">
    <property type="entry name" value="Tscrpt_reg_LuxR_C"/>
</dbReference>
<evidence type="ECO:0000259" key="5">
    <source>
        <dbReference type="PROSITE" id="PS50110"/>
    </source>
</evidence>
<dbReference type="PROSITE" id="PS50110">
    <property type="entry name" value="RESPONSE_REGULATORY"/>
    <property type="match status" value="1"/>
</dbReference>
<keyword evidence="2" id="KW-0238">DNA-binding</keyword>
<dbReference type="CDD" id="cd06170">
    <property type="entry name" value="LuxR_C_like"/>
    <property type="match status" value="1"/>
</dbReference>
<dbReference type="SUPFAM" id="SSF46894">
    <property type="entry name" value="C-terminal effector domain of the bipartite response regulators"/>
    <property type="match status" value="1"/>
</dbReference>
<organism evidence="6 7">
    <name type="scientific">Pseudoalteromonas obscura</name>
    <dbReference type="NCBI Taxonomy" id="3048491"/>
    <lineage>
        <taxon>Bacteria</taxon>
        <taxon>Pseudomonadati</taxon>
        <taxon>Pseudomonadota</taxon>
        <taxon>Gammaproteobacteria</taxon>
        <taxon>Alteromonadales</taxon>
        <taxon>Pseudoalteromonadaceae</taxon>
        <taxon>Pseudoalteromonas</taxon>
    </lineage>
</organism>
<feature type="domain" description="HTH luxR-type" evidence="4">
    <location>
        <begin position="145"/>
        <end position="210"/>
    </location>
</feature>
<dbReference type="PANTHER" id="PTHR43214">
    <property type="entry name" value="TWO-COMPONENT RESPONSE REGULATOR"/>
    <property type="match status" value="1"/>
</dbReference>
<name>A0ABT7ELX1_9GAMM</name>
<evidence type="ECO:0000313" key="7">
    <source>
        <dbReference type="Proteomes" id="UP001231915"/>
    </source>
</evidence>
<gene>
    <name evidence="6" type="ORF">QNM18_13440</name>
</gene>
<dbReference type="RefSeq" id="WP_284137522.1">
    <property type="nucleotide sequence ID" value="NZ_JASJUT010000005.1"/>
</dbReference>
<dbReference type="Pfam" id="PF00072">
    <property type="entry name" value="Response_reg"/>
    <property type="match status" value="1"/>
</dbReference>
<sequence length="213" mass="23767">MGNGKENSLTILIADDHHLVRQGLRSLIERSQTQYNISDVATGEQAWQFISQYQPDLAILDISMGDLSGLKVCEHVKRRKLRTRIIFLSMHDDVKVIHRAFEVGADAYLSKSEAFDTLNQALQTVAAGHSFISPNIESELARYRAATTQSLLTAREKQIVSYITQGKSNRQIADALCISIKTVDNHRTKAMRKLGVNKAAELVKYGLEEGLVV</sequence>
<dbReference type="SMART" id="SM00448">
    <property type="entry name" value="REC"/>
    <property type="match status" value="1"/>
</dbReference>
<keyword evidence="1 3" id="KW-0597">Phosphoprotein</keyword>
<dbReference type="PANTHER" id="PTHR43214:SF43">
    <property type="entry name" value="TWO-COMPONENT RESPONSE REGULATOR"/>
    <property type="match status" value="1"/>
</dbReference>
<proteinExistence type="predicted"/>
<dbReference type="InterPro" id="IPR058245">
    <property type="entry name" value="NreC/VraR/RcsB-like_REC"/>
</dbReference>
<evidence type="ECO:0000256" key="1">
    <source>
        <dbReference type="ARBA" id="ARBA00022553"/>
    </source>
</evidence>
<dbReference type="InterPro" id="IPR016032">
    <property type="entry name" value="Sig_transdc_resp-reg_C-effctor"/>
</dbReference>
<keyword evidence="7" id="KW-1185">Reference proteome</keyword>
<dbReference type="CDD" id="cd17535">
    <property type="entry name" value="REC_NarL-like"/>
    <property type="match status" value="1"/>
</dbReference>
<dbReference type="InterPro" id="IPR001789">
    <property type="entry name" value="Sig_transdc_resp-reg_receiver"/>
</dbReference>
<comment type="caution">
    <text evidence="6">The sequence shown here is derived from an EMBL/GenBank/DDBJ whole genome shotgun (WGS) entry which is preliminary data.</text>
</comment>